<evidence type="ECO:0000313" key="3">
    <source>
        <dbReference type="Proteomes" id="UP001419268"/>
    </source>
</evidence>
<dbReference type="EMBL" id="JBBNAG010000004">
    <property type="protein sequence ID" value="KAK9139294.1"/>
    <property type="molecule type" value="Genomic_DNA"/>
</dbReference>
<name>A0AAP0JT04_9MAGN</name>
<dbReference type="Proteomes" id="UP001419268">
    <property type="component" value="Unassembled WGS sequence"/>
</dbReference>
<accession>A0AAP0JT04</accession>
<evidence type="ECO:0000313" key="2">
    <source>
        <dbReference type="EMBL" id="KAK9139294.1"/>
    </source>
</evidence>
<dbReference type="AlphaFoldDB" id="A0AAP0JT04"/>
<sequence>MAERDGDRRPSSGSRRLVGRRRCSSMGDDRQRVAGWPAARRGYAEVDVTRRDRRRLGCSGEETAVERQGGGSSGVGQRPDSGLARQRQRRRRGIDSGAVNGAEQLRGDALSDRSILDEGCDSTRFDDVRLRMNFKGYGEVMLSNLVVI</sequence>
<evidence type="ECO:0000256" key="1">
    <source>
        <dbReference type="SAM" id="MobiDB-lite"/>
    </source>
</evidence>
<organism evidence="2 3">
    <name type="scientific">Stephania cephalantha</name>
    <dbReference type="NCBI Taxonomy" id="152367"/>
    <lineage>
        <taxon>Eukaryota</taxon>
        <taxon>Viridiplantae</taxon>
        <taxon>Streptophyta</taxon>
        <taxon>Embryophyta</taxon>
        <taxon>Tracheophyta</taxon>
        <taxon>Spermatophyta</taxon>
        <taxon>Magnoliopsida</taxon>
        <taxon>Ranunculales</taxon>
        <taxon>Menispermaceae</taxon>
        <taxon>Menispermoideae</taxon>
        <taxon>Cissampelideae</taxon>
        <taxon>Stephania</taxon>
    </lineage>
</organism>
<gene>
    <name evidence="2" type="ORF">Scep_008975</name>
</gene>
<proteinExistence type="predicted"/>
<reference evidence="2 3" key="1">
    <citation type="submission" date="2024-01" db="EMBL/GenBank/DDBJ databases">
        <title>Genome assemblies of Stephania.</title>
        <authorList>
            <person name="Yang L."/>
        </authorList>
    </citation>
    <scope>NUCLEOTIDE SEQUENCE [LARGE SCALE GENOMIC DNA]</scope>
    <source>
        <strain evidence="2">JXDWG</strain>
        <tissue evidence="2">Leaf</tissue>
    </source>
</reference>
<keyword evidence="3" id="KW-1185">Reference proteome</keyword>
<comment type="caution">
    <text evidence="2">The sequence shown here is derived from an EMBL/GenBank/DDBJ whole genome shotgun (WGS) entry which is preliminary data.</text>
</comment>
<feature type="compositionally biased region" description="Basic and acidic residues" evidence="1">
    <location>
        <begin position="1"/>
        <end position="10"/>
    </location>
</feature>
<protein>
    <submittedName>
        <fullName evidence="2">Uncharacterized protein</fullName>
    </submittedName>
</protein>
<feature type="region of interest" description="Disordered" evidence="1">
    <location>
        <begin position="1"/>
        <end position="105"/>
    </location>
</feature>